<reference evidence="3" key="1">
    <citation type="submission" date="2016-10" db="EMBL/GenBank/DDBJ databases">
        <authorList>
            <person name="Varghese N."/>
            <person name="Submissions S."/>
        </authorList>
    </citation>
    <scope>NUCLEOTIDE SEQUENCE [LARGE SCALE GENOMIC DNA]</scope>
    <source>
        <strain evidence="3">DSM 45413</strain>
    </source>
</reference>
<dbReference type="EMBL" id="FOEE01000005">
    <property type="protein sequence ID" value="SEO83942.1"/>
    <property type="molecule type" value="Genomic_DNA"/>
</dbReference>
<dbReference type="AlphaFoldDB" id="A0A1H8SZ83"/>
<gene>
    <name evidence="2" type="ORF">SAMN05660991_01940</name>
</gene>
<feature type="compositionally biased region" description="Pro residues" evidence="1">
    <location>
        <begin position="260"/>
        <end position="270"/>
    </location>
</feature>
<organism evidence="2 3">
    <name type="scientific">Trujillonella endophytica</name>
    <dbReference type="NCBI Taxonomy" id="673521"/>
    <lineage>
        <taxon>Bacteria</taxon>
        <taxon>Bacillati</taxon>
        <taxon>Actinomycetota</taxon>
        <taxon>Actinomycetes</taxon>
        <taxon>Geodermatophilales</taxon>
        <taxon>Geodermatophilaceae</taxon>
        <taxon>Trujillonella</taxon>
    </lineage>
</organism>
<proteinExistence type="predicted"/>
<accession>A0A1H8SZ83</accession>
<feature type="compositionally biased region" description="Pro residues" evidence="1">
    <location>
        <begin position="16"/>
        <end position="28"/>
    </location>
</feature>
<name>A0A1H8SZ83_9ACTN</name>
<feature type="region of interest" description="Disordered" evidence="1">
    <location>
        <begin position="1"/>
        <end position="34"/>
    </location>
</feature>
<dbReference type="Proteomes" id="UP000198960">
    <property type="component" value="Unassembled WGS sequence"/>
</dbReference>
<evidence type="ECO:0000313" key="2">
    <source>
        <dbReference type="EMBL" id="SEO83942.1"/>
    </source>
</evidence>
<dbReference type="STRING" id="673521.SAMN05660991_01940"/>
<protein>
    <submittedName>
        <fullName evidence="2">Uncharacterized protein</fullName>
    </submittedName>
</protein>
<feature type="region of interest" description="Disordered" evidence="1">
    <location>
        <begin position="248"/>
        <end position="275"/>
    </location>
</feature>
<evidence type="ECO:0000256" key="1">
    <source>
        <dbReference type="SAM" id="MobiDB-lite"/>
    </source>
</evidence>
<sequence>MTHLTTRPGGGRPEPEQPPRPAGPPPEDVAPSDLPRVELTRLLALARLTPAQALEVSAGVLGLLLRQPVPERAGDEDRIAGRVVVTGDGGVLLAAGDRSAGAAAGAVLAGVLAAARLPEPAADADPLQAELERAVDELPTAGLPGVAQRVQAAAAEIDRPAVRAEIGVLVRAVAPVLGSGGGAARVAAARPATRPLPGGDAPAAGSAGRRIGAWVLSLLVLAGVVTLEVAFLRDDIAADIDLLMDAGRSGADPDRDQGPEEPPLPTPGPPAAGAVTGLDLRPLAECAPEAPCTLRLLVRVVPGGEPQTVTWTYHVVDRCTGAVTSAPGGTVSVPPQADRVAAIGVVQLPAARAVAVSAVTGAPAVAASPPVVAGSCTSGDGG</sequence>
<evidence type="ECO:0000313" key="3">
    <source>
        <dbReference type="Proteomes" id="UP000198960"/>
    </source>
</evidence>
<keyword evidence="3" id="KW-1185">Reference proteome</keyword>